<sequence length="338" mass="37334">MTGIDFLPERLETFLSERFGKNGTFELERISGGQSNPTYFVTWGGERLVLRKQPNGEILKGAHAIDREYRVMKALHPTGVPVPRPVLIHEDPDVLGTPFYLMERVEGRVFSDCALAEVPEQERKPLWMGLADAMAKMHRVRPEEVGLGDFGRPGNYFERQIKRWSGQWQSSPTGDIPELDALVEWLPANLPEDNGAVSLAHGDFRLGNVLFHPSEPRVVAILDWELSTLGHPLADLGFCVMPWHTSPDEYGGIKGLDIDGLGLPSEEEFVARYQAANPQAGALLPFHKAFALFRFAVIFVGITDRARSGNAAGQDAAALAPLARRFAVRGLEIALGTT</sequence>
<proteinExistence type="predicted"/>
<gene>
    <name evidence="2" type="ORF">JF539_21810</name>
</gene>
<dbReference type="InterPro" id="IPR052898">
    <property type="entry name" value="ACAD10-like"/>
</dbReference>
<dbReference type="RefSeq" id="WP_207142842.1">
    <property type="nucleotide sequence ID" value="NZ_JAEKJZ010000005.1"/>
</dbReference>
<organism evidence="2 3">
    <name type="scientific">Roseibium aggregatum</name>
    <dbReference type="NCBI Taxonomy" id="187304"/>
    <lineage>
        <taxon>Bacteria</taxon>
        <taxon>Pseudomonadati</taxon>
        <taxon>Pseudomonadota</taxon>
        <taxon>Alphaproteobacteria</taxon>
        <taxon>Hyphomicrobiales</taxon>
        <taxon>Stappiaceae</taxon>
        <taxon>Roseibium</taxon>
    </lineage>
</organism>
<protein>
    <submittedName>
        <fullName evidence="2">Phosphotransferase family protein</fullName>
    </submittedName>
</protein>
<dbReference type="InterPro" id="IPR002575">
    <property type="entry name" value="Aminoglycoside_PTrfase"/>
</dbReference>
<feature type="domain" description="Aminoglycoside phosphotransferase" evidence="1">
    <location>
        <begin position="27"/>
        <end position="248"/>
    </location>
</feature>
<dbReference type="Gene3D" id="3.90.1200.10">
    <property type="match status" value="1"/>
</dbReference>
<dbReference type="InterPro" id="IPR041726">
    <property type="entry name" value="ACAD10_11_N"/>
</dbReference>
<dbReference type="InterPro" id="IPR011009">
    <property type="entry name" value="Kinase-like_dom_sf"/>
</dbReference>
<accession>A0A939EGX5</accession>
<dbReference type="Gene3D" id="3.30.200.20">
    <property type="entry name" value="Phosphorylase Kinase, domain 1"/>
    <property type="match status" value="1"/>
</dbReference>
<name>A0A939EGX5_9HYPH</name>
<dbReference type="Proteomes" id="UP000664096">
    <property type="component" value="Unassembled WGS sequence"/>
</dbReference>
<evidence type="ECO:0000259" key="1">
    <source>
        <dbReference type="Pfam" id="PF01636"/>
    </source>
</evidence>
<evidence type="ECO:0000313" key="3">
    <source>
        <dbReference type="Proteomes" id="UP000664096"/>
    </source>
</evidence>
<dbReference type="EMBL" id="JAEKJZ010000005">
    <property type="protein sequence ID" value="MBN9673007.1"/>
    <property type="molecule type" value="Genomic_DNA"/>
</dbReference>
<dbReference type="CDD" id="cd05154">
    <property type="entry name" value="ACAD10_11_N-like"/>
    <property type="match status" value="1"/>
</dbReference>
<dbReference type="PANTHER" id="PTHR47829">
    <property type="entry name" value="HYDROLASE, PUTATIVE (AFU_ORTHOLOGUE AFUA_1G12880)-RELATED"/>
    <property type="match status" value="1"/>
</dbReference>
<comment type="caution">
    <text evidence="2">The sequence shown here is derived from an EMBL/GenBank/DDBJ whole genome shotgun (WGS) entry which is preliminary data.</text>
</comment>
<dbReference type="SUPFAM" id="SSF56112">
    <property type="entry name" value="Protein kinase-like (PK-like)"/>
    <property type="match status" value="1"/>
</dbReference>
<evidence type="ECO:0000313" key="2">
    <source>
        <dbReference type="EMBL" id="MBN9673007.1"/>
    </source>
</evidence>
<dbReference type="AlphaFoldDB" id="A0A939EGX5"/>
<reference evidence="2" key="1">
    <citation type="submission" date="2020-12" db="EMBL/GenBank/DDBJ databases">
        <title>Oil enriched cultivation method for isolating marine PHA-producing bacteria.</title>
        <authorList>
            <person name="Zheng W."/>
            <person name="Yu S."/>
            <person name="Huang Y."/>
        </authorList>
    </citation>
    <scope>NUCLEOTIDE SEQUENCE</scope>
    <source>
        <strain evidence="2">SY-2-12</strain>
    </source>
</reference>
<dbReference type="Pfam" id="PF01636">
    <property type="entry name" value="APH"/>
    <property type="match status" value="1"/>
</dbReference>
<dbReference type="PANTHER" id="PTHR47829:SF1">
    <property type="entry name" value="HAD FAMILY PHOSPHATASE"/>
    <property type="match status" value="1"/>
</dbReference>